<dbReference type="GO" id="GO:0044716">
    <property type="term" value="F:8-oxo-GDP phosphatase activity"/>
    <property type="evidence" value="ECO:0007669"/>
    <property type="project" value="TreeGrafter"/>
</dbReference>
<keyword evidence="6" id="KW-0227">DNA damage</keyword>
<dbReference type="PROSITE" id="PS00893">
    <property type="entry name" value="NUDIX_BOX"/>
    <property type="match status" value="1"/>
</dbReference>
<organism evidence="18 19">
    <name type="scientific">Flavobacterium sufflavum</name>
    <dbReference type="NCBI Taxonomy" id="1921138"/>
    <lineage>
        <taxon>Bacteria</taxon>
        <taxon>Pseudomonadati</taxon>
        <taxon>Bacteroidota</taxon>
        <taxon>Flavobacteriia</taxon>
        <taxon>Flavobacteriales</taxon>
        <taxon>Flavobacteriaceae</taxon>
        <taxon>Flavobacterium</taxon>
    </lineage>
</organism>
<dbReference type="GO" id="GO:0006281">
    <property type="term" value="P:DNA repair"/>
    <property type="evidence" value="ECO:0007669"/>
    <property type="project" value="UniProtKB-KW"/>
</dbReference>
<evidence type="ECO:0000256" key="2">
    <source>
        <dbReference type="ARBA" id="ARBA00005582"/>
    </source>
</evidence>
<evidence type="ECO:0000256" key="14">
    <source>
        <dbReference type="ARBA" id="ARBA00041592"/>
    </source>
</evidence>
<evidence type="ECO:0000256" key="10">
    <source>
        <dbReference type="ARBA" id="ARBA00035861"/>
    </source>
</evidence>
<name>A0A3S2UN71_9FLAO</name>
<dbReference type="Gene3D" id="3.90.79.10">
    <property type="entry name" value="Nucleoside Triphosphate Pyrophosphohydrolase"/>
    <property type="match status" value="1"/>
</dbReference>
<dbReference type="AlphaFoldDB" id="A0A3S2UN71"/>
<proteinExistence type="inferred from homology"/>
<dbReference type="Proteomes" id="UP000285211">
    <property type="component" value="Unassembled WGS sequence"/>
</dbReference>
<comment type="similarity">
    <text evidence="2">Belongs to the Nudix hydrolase family.</text>
</comment>
<dbReference type="EC" id="3.6.1.55" evidence="12"/>
<dbReference type="Pfam" id="PF00293">
    <property type="entry name" value="NUDIX"/>
    <property type="match status" value="1"/>
</dbReference>
<evidence type="ECO:0000256" key="9">
    <source>
        <dbReference type="ARBA" id="ARBA00023204"/>
    </source>
</evidence>
<sequence>MKKIEVVAAIIYFENKILCVQRPQNKLAYISEKFEFPGGKIEEGETKNEALKRELFEELNIINVDIKSLFLTVVHEYPDFELTMHSFICEVKSKEIILNEHIAYKWLSLNELKSLDWAAADIPIVNKLIING</sequence>
<accession>A0A3S2UN71</accession>
<dbReference type="CDD" id="cd03425">
    <property type="entry name" value="NUDIX_MutT_NudA_like"/>
    <property type="match status" value="1"/>
</dbReference>
<dbReference type="PANTHER" id="PTHR47707">
    <property type="entry name" value="8-OXO-DGTP DIPHOSPHATASE"/>
    <property type="match status" value="1"/>
</dbReference>
<evidence type="ECO:0000256" key="8">
    <source>
        <dbReference type="ARBA" id="ARBA00022842"/>
    </source>
</evidence>
<comment type="catalytic activity">
    <reaction evidence="11">
        <text>8-oxo-GTP + H2O = 8-oxo-GMP + diphosphate + H(+)</text>
        <dbReference type="Rhea" id="RHEA:67616"/>
        <dbReference type="ChEBI" id="CHEBI:15377"/>
        <dbReference type="ChEBI" id="CHEBI:15378"/>
        <dbReference type="ChEBI" id="CHEBI:33019"/>
        <dbReference type="ChEBI" id="CHEBI:143553"/>
        <dbReference type="ChEBI" id="CHEBI:145694"/>
    </reaction>
</comment>
<comment type="caution">
    <text evidence="18">The sequence shown here is derived from an EMBL/GenBank/DDBJ whole genome shotgun (WGS) entry which is preliminary data.</text>
</comment>
<evidence type="ECO:0000256" key="1">
    <source>
        <dbReference type="ARBA" id="ARBA00001946"/>
    </source>
</evidence>
<comment type="catalytic activity">
    <reaction evidence="10">
        <text>8-oxo-dGTP + H2O = 8-oxo-dGMP + diphosphate + H(+)</text>
        <dbReference type="Rhea" id="RHEA:31575"/>
        <dbReference type="ChEBI" id="CHEBI:15377"/>
        <dbReference type="ChEBI" id="CHEBI:15378"/>
        <dbReference type="ChEBI" id="CHEBI:33019"/>
        <dbReference type="ChEBI" id="CHEBI:63224"/>
        <dbReference type="ChEBI" id="CHEBI:77896"/>
        <dbReference type="EC" id="3.6.1.55"/>
    </reaction>
</comment>
<gene>
    <name evidence="18" type="ORF">EOD40_02540</name>
</gene>
<dbReference type="InterPro" id="IPR015797">
    <property type="entry name" value="NUDIX_hydrolase-like_dom_sf"/>
</dbReference>
<evidence type="ECO:0000256" key="13">
    <source>
        <dbReference type="ARBA" id="ARBA00040794"/>
    </source>
</evidence>
<evidence type="ECO:0000256" key="12">
    <source>
        <dbReference type="ARBA" id="ARBA00038905"/>
    </source>
</evidence>
<dbReference type="GO" id="GO:0046872">
    <property type="term" value="F:metal ion binding"/>
    <property type="evidence" value="ECO:0007669"/>
    <property type="project" value="UniProtKB-KW"/>
</dbReference>
<dbReference type="OrthoDB" id="9810648at2"/>
<keyword evidence="19" id="KW-1185">Reference proteome</keyword>
<dbReference type="GO" id="GO:0006260">
    <property type="term" value="P:DNA replication"/>
    <property type="evidence" value="ECO:0007669"/>
    <property type="project" value="UniProtKB-KW"/>
</dbReference>
<evidence type="ECO:0000256" key="15">
    <source>
        <dbReference type="ARBA" id="ARBA00041979"/>
    </source>
</evidence>
<keyword evidence="9" id="KW-0234">DNA repair</keyword>
<dbReference type="InterPro" id="IPR000086">
    <property type="entry name" value="NUDIX_hydrolase_dom"/>
</dbReference>
<evidence type="ECO:0000313" key="18">
    <source>
        <dbReference type="EMBL" id="RVT80011.1"/>
    </source>
</evidence>
<keyword evidence="3" id="KW-0515">Mutator protein</keyword>
<comment type="cofactor">
    <cofactor evidence="1">
        <name>Mg(2+)</name>
        <dbReference type="ChEBI" id="CHEBI:18420"/>
    </cofactor>
</comment>
<keyword evidence="8" id="KW-0460">Magnesium</keyword>
<dbReference type="InterPro" id="IPR047127">
    <property type="entry name" value="MutT-like"/>
</dbReference>
<evidence type="ECO:0000256" key="6">
    <source>
        <dbReference type="ARBA" id="ARBA00022763"/>
    </source>
</evidence>
<evidence type="ECO:0000256" key="16">
    <source>
        <dbReference type="ARBA" id="ARBA00042798"/>
    </source>
</evidence>
<dbReference type="GO" id="GO:0044715">
    <property type="term" value="F:8-oxo-dGDP phosphatase activity"/>
    <property type="evidence" value="ECO:0007669"/>
    <property type="project" value="TreeGrafter"/>
</dbReference>
<keyword evidence="7 18" id="KW-0378">Hydrolase</keyword>
<evidence type="ECO:0000256" key="3">
    <source>
        <dbReference type="ARBA" id="ARBA00022457"/>
    </source>
</evidence>
<dbReference type="InterPro" id="IPR020084">
    <property type="entry name" value="NUDIX_hydrolase_CS"/>
</dbReference>
<evidence type="ECO:0000256" key="7">
    <source>
        <dbReference type="ARBA" id="ARBA00022801"/>
    </source>
</evidence>
<keyword evidence="4" id="KW-0235">DNA replication</keyword>
<evidence type="ECO:0000259" key="17">
    <source>
        <dbReference type="PROSITE" id="PS51462"/>
    </source>
</evidence>
<dbReference type="SUPFAM" id="SSF55811">
    <property type="entry name" value="Nudix"/>
    <property type="match status" value="1"/>
</dbReference>
<dbReference type="GO" id="GO:0008413">
    <property type="term" value="F:8-oxo-7,8-dihydroguanosine triphosphate pyrophosphatase activity"/>
    <property type="evidence" value="ECO:0007669"/>
    <property type="project" value="TreeGrafter"/>
</dbReference>
<dbReference type="EMBL" id="SACJ01000001">
    <property type="protein sequence ID" value="RVT80011.1"/>
    <property type="molecule type" value="Genomic_DNA"/>
</dbReference>
<dbReference type="PROSITE" id="PS51462">
    <property type="entry name" value="NUDIX"/>
    <property type="match status" value="1"/>
</dbReference>
<evidence type="ECO:0000256" key="4">
    <source>
        <dbReference type="ARBA" id="ARBA00022705"/>
    </source>
</evidence>
<feature type="domain" description="Nudix hydrolase" evidence="17">
    <location>
        <begin position="2"/>
        <end position="130"/>
    </location>
</feature>
<protein>
    <recommendedName>
        <fullName evidence="13">8-oxo-dGTP diphosphatase</fullName>
        <ecNumber evidence="12">3.6.1.55</ecNumber>
    </recommendedName>
    <alternativeName>
        <fullName evidence="16">7,8-dihydro-8-oxoguanine-triphosphatase</fullName>
    </alternativeName>
    <alternativeName>
        <fullName evidence="15">Mutator protein MutT</fullName>
    </alternativeName>
    <alternativeName>
        <fullName evidence="14">dGTP pyrophosphohydrolase</fullName>
    </alternativeName>
</protein>
<evidence type="ECO:0000256" key="5">
    <source>
        <dbReference type="ARBA" id="ARBA00022723"/>
    </source>
</evidence>
<evidence type="ECO:0000313" key="19">
    <source>
        <dbReference type="Proteomes" id="UP000285211"/>
    </source>
</evidence>
<evidence type="ECO:0000256" key="11">
    <source>
        <dbReference type="ARBA" id="ARBA00036904"/>
    </source>
</evidence>
<dbReference type="GO" id="GO:0035539">
    <property type="term" value="F:8-oxo-7,8-dihydrodeoxyguanosine triphosphate pyrophosphatase activity"/>
    <property type="evidence" value="ECO:0007669"/>
    <property type="project" value="UniProtKB-EC"/>
</dbReference>
<reference evidence="18 19" key="1">
    <citation type="submission" date="2019-01" db="EMBL/GenBank/DDBJ databases">
        <authorList>
            <person name="Chen W.-M."/>
        </authorList>
    </citation>
    <scope>NUCLEOTIDE SEQUENCE [LARGE SCALE GENOMIC DNA]</scope>
    <source>
        <strain evidence="18 19">BBQ-12</strain>
    </source>
</reference>
<dbReference type="RefSeq" id="WP_128193324.1">
    <property type="nucleotide sequence ID" value="NZ_SACJ01000001.1"/>
</dbReference>
<keyword evidence="5" id="KW-0479">Metal-binding</keyword>
<dbReference type="PANTHER" id="PTHR47707:SF1">
    <property type="entry name" value="NUDIX HYDROLASE FAMILY PROTEIN"/>
    <property type="match status" value="1"/>
</dbReference>